<comment type="caution">
    <text evidence="2">The sequence shown here is derived from an EMBL/GenBank/DDBJ whole genome shotgun (WGS) entry which is preliminary data.</text>
</comment>
<accession>A0A8S3CHW6</accession>
<dbReference type="Proteomes" id="UP000681720">
    <property type="component" value="Unassembled WGS sequence"/>
</dbReference>
<reference evidence="2" key="1">
    <citation type="submission" date="2021-02" db="EMBL/GenBank/DDBJ databases">
        <authorList>
            <person name="Nowell W R."/>
        </authorList>
    </citation>
    <scope>NUCLEOTIDE SEQUENCE</scope>
</reference>
<protein>
    <submittedName>
        <fullName evidence="2">Uncharacterized protein</fullName>
    </submittedName>
</protein>
<feature type="region of interest" description="Disordered" evidence="1">
    <location>
        <begin position="1"/>
        <end position="181"/>
    </location>
</feature>
<evidence type="ECO:0000313" key="3">
    <source>
        <dbReference type="Proteomes" id="UP000681720"/>
    </source>
</evidence>
<gene>
    <name evidence="2" type="ORF">GIL414_LOCUS51574</name>
</gene>
<name>A0A8S3CHW6_9BILA</name>
<organism evidence="2 3">
    <name type="scientific">Rotaria magnacalcarata</name>
    <dbReference type="NCBI Taxonomy" id="392030"/>
    <lineage>
        <taxon>Eukaryota</taxon>
        <taxon>Metazoa</taxon>
        <taxon>Spiralia</taxon>
        <taxon>Gnathifera</taxon>
        <taxon>Rotifera</taxon>
        <taxon>Eurotatoria</taxon>
        <taxon>Bdelloidea</taxon>
        <taxon>Philodinida</taxon>
        <taxon>Philodinidae</taxon>
        <taxon>Rotaria</taxon>
    </lineage>
</organism>
<dbReference type="AlphaFoldDB" id="A0A8S3CHW6"/>
<feature type="region of interest" description="Disordered" evidence="1">
    <location>
        <begin position="195"/>
        <end position="216"/>
    </location>
</feature>
<sequence>ESYEEQHQNDSIALPDEEGNDHDRINPSNGLPPTNHRVMTPATVTQSLLPPPPPPPILDVDETSTHREEQNGIDIEQSYPSHKTMPFHIDSQEMNSERLNDNLSPKSDVRRNIFSTESTNDNQQQPLPRKISSSSADQHKTSPSIERQSLSSSSSSSSSSRSTSPERPTQIQESFTSDTSVIGKNWLEQQRKHDANAHKVLPSTRNDHSNTKQLSSRSPHLAFIDRGLPNSFQNMRELDESLKHVSRVVSTTNISLATTTSSRSSSSNDVMKTIYERIRARPARELLPGKSPLCNGLLQSSNSTAENMARIEKIQKAKPTTIPSSN</sequence>
<evidence type="ECO:0000256" key="1">
    <source>
        <dbReference type="SAM" id="MobiDB-lite"/>
    </source>
</evidence>
<feature type="compositionally biased region" description="Polar residues" evidence="1">
    <location>
        <begin position="165"/>
        <end position="181"/>
    </location>
</feature>
<feature type="non-terminal residue" evidence="2">
    <location>
        <position position="1"/>
    </location>
</feature>
<feature type="compositionally biased region" description="Low complexity" evidence="1">
    <location>
        <begin position="142"/>
        <end position="163"/>
    </location>
</feature>
<dbReference type="EMBL" id="CAJOBJ010174604">
    <property type="protein sequence ID" value="CAF4895916.1"/>
    <property type="molecule type" value="Genomic_DNA"/>
</dbReference>
<feature type="compositionally biased region" description="Polar residues" evidence="1">
    <location>
        <begin position="113"/>
        <end position="136"/>
    </location>
</feature>
<evidence type="ECO:0000313" key="2">
    <source>
        <dbReference type="EMBL" id="CAF4895916.1"/>
    </source>
</evidence>
<proteinExistence type="predicted"/>